<keyword evidence="2" id="KW-1003">Cell membrane</keyword>
<evidence type="ECO:0000313" key="15">
    <source>
        <dbReference type="Proteomes" id="UP000183613"/>
    </source>
</evidence>
<dbReference type="OrthoDB" id="9811281at2"/>
<dbReference type="PIRSF" id="PIRSF000018">
    <property type="entry name" value="Mb_ADH_cyt_c"/>
    <property type="match status" value="1"/>
</dbReference>
<feature type="domain" description="Cytochrome c" evidence="13">
    <location>
        <begin position="31"/>
        <end position="136"/>
    </location>
</feature>
<dbReference type="InterPro" id="IPR014353">
    <property type="entry name" value="Membr-bd_ADH_cyt_c"/>
</dbReference>
<feature type="binding site" description="covalent" evidence="9">
    <location>
        <position position="48"/>
    </location>
    <ligand>
        <name>heme c</name>
        <dbReference type="ChEBI" id="CHEBI:61717"/>
        <label>1</label>
    </ligand>
</feature>
<evidence type="ECO:0000256" key="6">
    <source>
        <dbReference type="ARBA" id="ARBA00022737"/>
    </source>
</evidence>
<keyword evidence="15" id="KW-1185">Reference proteome</keyword>
<dbReference type="PANTHER" id="PTHR35008">
    <property type="entry name" value="BLL4482 PROTEIN-RELATED"/>
    <property type="match status" value="1"/>
</dbReference>
<accession>A0A0J6JBJ9</accession>
<dbReference type="GO" id="GO:0005506">
    <property type="term" value="F:iron ion binding"/>
    <property type="evidence" value="ECO:0007669"/>
    <property type="project" value="InterPro"/>
</dbReference>
<feature type="binding site" description="covalent" evidence="9">
    <location>
        <position position="197"/>
    </location>
    <ligand>
        <name>heme c</name>
        <dbReference type="ChEBI" id="CHEBI:61717"/>
        <label>2</label>
    </ligand>
</feature>
<comment type="subcellular location">
    <subcellularLocation>
        <location evidence="1">Cell membrane</location>
    </subcellularLocation>
</comment>
<evidence type="ECO:0000259" key="13">
    <source>
        <dbReference type="PROSITE" id="PS51007"/>
    </source>
</evidence>
<keyword evidence="3 9" id="KW-0349">Heme</keyword>
<organism evidence="14 15">
    <name type="scientific">Pseudomonas deceptionensis</name>
    <dbReference type="NCBI Taxonomy" id="882211"/>
    <lineage>
        <taxon>Bacteria</taxon>
        <taxon>Pseudomonadati</taxon>
        <taxon>Pseudomonadota</taxon>
        <taxon>Gammaproteobacteria</taxon>
        <taxon>Pseudomonadales</taxon>
        <taxon>Pseudomonadaceae</taxon>
        <taxon>Pseudomonas</taxon>
    </lineage>
</organism>
<name>A0A0J6JBJ9_PSEDM</name>
<feature type="domain" description="Cytochrome c" evidence="13">
    <location>
        <begin position="179"/>
        <end position="288"/>
    </location>
</feature>
<evidence type="ECO:0000256" key="2">
    <source>
        <dbReference type="ARBA" id="ARBA00022475"/>
    </source>
</evidence>
<feature type="binding site" description="axial binding residue" evidence="10">
    <location>
        <position position="49"/>
    </location>
    <ligand>
        <name>heme c</name>
        <dbReference type="ChEBI" id="CHEBI:61717"/>
        <label>1</label>
    </ligand>
    <ligandPart>
        <name>Fe</name>
        <dbReference type="ChEBI" id="CHEBI:18248"/>
    </ligandPart>
</feature>
<evidence type="ECO:0000256" key="1">
    <source>
        <dbReference type="ARBA" id="ARBA00004236"/>
    </source>
</evidence>
<dbReference type="EMBL" id="FNUD01000002">
    <property type="protein sequence ID" value="SEE80697.1"/>
    <property type="molecule type" value="Genomic_DNA"/>
</dbReference>
<keyword evidence="5 12" id="KW-0732">Signal</keyword>
<dbReference type="GO" id="GO:0009055">
    <property type="term" value="F:electron transfer activity"/>
    <property type="evidence" value="ECO:0007669"/>
    <property type="project" value="InterPro"/>
</dbReference>
<evidence type="ECO:0000256" key="5">
    <source>
        <dbReference type="ARBA" id="ARBA00022729"/>
    </source>
</evidence>
<keyword evidence="6" id="KW-0677">Repeat</keyword>
<comment type="cofactor">
    <cofactor evidence="9">
        <name>heme c</name>
        <dbReference type="ChEBI" id="CHEBI:61717"/>
    </cofactor>
    <text evidence="9">Binds 3 heme c groups covalently per subunit.</text>
</comment>
<evidence type="ECO:0000313" key="14">
    <source>
        <dbReference type="EMBL" id="SEE80697.1"/>
    </source>
</evidence>
<dbReference type="GO" id="GO:0016614">
    <property type="term" value="F:oxidoreductase activity, acting on CH-OH group of donors"/>
    <property type="evidence" value="ECO:0007669"/>
    <property type="project" value="InterPro"/>
</dbReference>
<keyword evidence="7 10" id="KW-0408">Iron</keyword>
<evidence type="ECO:0000256" key="12">
    <source>
        <dbReference type="SAM" id="SignalP"/>
    </source>
</evidence>
<feature type="chain" id="PRO_5009777943" evidence="12">
    <location>
        <begin position="26"/>
        <end position="485"/>
    </location>
</feature>
<dbReference type="PATRIC" id="fig|882211.3.peg.804"/>
<reference evidence="14" key="1">
    <citation type="submission" date="2016-10" db="EMBL/GenBank/DDBJ databases">
        <authorList>
            <person name="Varghese N."/>
            <person name="Submissions S."/>
        </authorList>
    </citation>
    <scope>NUCLEOTIDE SEQUENCE [LARGE SCALE GENOMIC DNA]</scope>
    <source>
        <strain evidence="14">LMG 25555</strain>
    </source>
</reference>
<proteinExistence type="predicted"/>
<dbReference type="InterPro" id="IPR009056">
    <property type="entry name" value="Cyt_c-like_dom"/>
</dbReference>
<dbReference type="InterPro" id="IPR051459">
    <property type="entry name" value="Cytochrome_c-type_DH"/>
</dbReference>
<dbReference type="PROSITE" id="PS51007">
    <property type="entry name" value="CYTC"/>
    <property type="match status" value="3"/>
</dbReference>
<keyword evidence="8 11" id="KW-0472">Membrane</keyword>
<feature type="binding site" description="axial binding residue" evidence="10">
    <location>
        <position position="198"/>
    </location>
    <ligand>
        <name>heme c</name>
        <dbReference type="ChEBI" id="CHEBI:61717"/>
        <label>2</label>
    </ligand>
    <ligandPart>
        <name>Fe</name>
        <dbReference type="ChEBI" id="CHEBI:18248"/>
    </ligandPart>
</feature>
<dbReference type="Pfam" id="PF13442">
    <property type="entry name" value="Cytochrome_CBB3"/>
    <property type="match status" value="1"/>
</dbReference>
<dbReference type="AlphaFoldDB" id="A0A0J6JBJ9"/>
<feature type="binding site" description="covalent" evidence="9">
    <location>
        <position position="194"/>
    </location>
    <ligand>
        <name>heme c</name>
        <dbReference type="ChEBI" id="CHEBI:61717"/>
        <label>2</label>
    </ligand>
</feature>
<keyword evidence="11" id="KW-1133">Transmembrane helix</keyword>
<comment type="caution">
    <text evidence="14">The sequence shown here is derived from an EMBL/GenBank/DDBJ whole genome shotgun (WGS) entry which is preliminary data.</text>
</comment>
<evidence type="ECO:0000256" key="8">
    <source>
        <dbReference type="ARBA" id="ARBA00023136"/>
    </source>
</evidence>
<evidence type="ECO:0000256" key="7">
    <source>
        <dbReference type="ARBA" id="ARBA00023004"/>
    </source>
</evidence>
<feature type="binding site" description="covalent" evidence="9">
    <location>
        <position position="337"/>
    </location>
    <ligand>
        <name>heme c</name>
        <dbReference type="ChEBI" id="CHEBI:61717"/>
        <label>3</label>
    </ligand>
</feature>
<dbReference type="Proteomes" id="UP000183613">
    <property type="component" value="Unassembled WGS sequence"/>
</dbReference>
<feature type="binding site" description="covalent" evidence="9">
    <location>
        <position position="45"/>
    </location>
    <ligand>
        <name>heme c</name>
        <dbReference type="ChEBI" id="CHEBI:61717"/>
        <label>1</label>
    </ligand>
</feature>
<evidence type="ECO:0000256" key="10">
    <source>
        <dbReference type="PIRSR" id="PIRSR000018-51"/>
    </source>
</evidence>
<dbReference type="PANTHER" id="PTHR35008:SF8">
    <property type="entry name" value="ALCOHOL DEHYDROGENASE CYTOCHROME C SUBUNIT"/>
    <property type="match status" value="1"/>
</dbReference>
<keyword evidence="4 10" id="KW-0479">Metal-binding</keyword>
<dbReference type="RefSeq" id="WP_048358677.1">
    <property type="nucleotide sequence ID" value="NZ_FNUD01000002.1"/>
</dbReference>
<feature type="domain" description="Cytochrome c" evidence="13">
    <location>
        <begin position="324"/>
        <end position="412"/>
    </location>
</feature>
<dbReference type="SUPFAM" id="SSF46626">
    <property type="entry name" value="Cytochrome c"/>
    <property type="match status" value="3"/>
</dbReference>
<evidence type="ECO:0000256" key="9">
    <source>
        <dbReference type="PIRSR" id="PIRSR000018-50"/>
    </source>
</evidence>
<sequence>MNVQISRLRGLVALCGLFASFSVWAVEDNAALIKQGEYVARAADCAACHRTVEKGGAALSGGYAIDSPMGRIISSNITPSKAYGIGDYTEQQLADAVRKGVNAKGQNLYPAMPYTSYQGMSDADIHALYAYLQQGVKPVDIPVEPTQLAFPFNIRPLMLGWNLLFLDNHGFVPEDGADAQQVRGQYLVDNLAHCGACHTPRNALMAEDNSRYLAGAELGGWIAPNITSDHATGVGSWSADQLVGFLKNGHVTNKAQAAGGMAEAVEHSLRFLTDDDLHAMASYLKTVPAIATGNHVASHPREVTPIDMTTLETGQGDQATLADASETDGARLYNSACASCHGRDGQGTVDAFYPSLSQNSALTGQHANNLVMAIIEGIDRKGADLEVNMPALGDDLNDQQVAAIANYSLQRFGNPLLSVDEQTVAKWRRGGDAPLLVTAMPYVMWGGGLLLLVLIVWGLLVRSKRRRQRAIEAKKTALNRRFHSR</sequence>
<gene>
    <name evidence="14" type="ORF">SAMN04489800_2253</name>
</gene>
<keyword evidence="11" id="KW-0812">Transmembrane</keyword>
<dbReference type="GO" id="GO:0005886">
    <property type="term" value="C:plasma membrane"/>
    <property type="evidence" value="ECO:0007669"/>
    <property type="project" value="UniProtKB-SubCell"/>
</dbReference>
<evidence type="ECO:0000256" key="3">
    <source>
        <dbReference type="ARBA" id="ARBA00022617"/>
    </source>
</evidence>
<evidence type="ECO:0000256" key="11">
    <source>
        <dbReference type="SAM" id="Phobius"/>
    </source>
</evidence>
<dbReference type="Gene3D" id="1.10.760.10">
    <property type="entry name" value="Cytochrome c-like domain"/>
    <property type="match status" value="3"/>
</dbReference>
<evidence type="ECO:0000256" key="4">
    <source>
        <dbReference type="ARBA" id="ARBA00022723"/>
    </source>
</evidence>
<protein>
    <submittedName>
        <fullName evidence="14">Cytochrome c</fullName>
    </submittedName>
</protein>
<feature type="transmembrane region" description="Helical" evidence="11">
    <location>
        <begin position="442"/>
        <end position="461"/>
    </location>
</feature>
<feature type="binding site" description="axial binding residue" evidence="10">
    <location>
        <position position="341"/>
    </location>
    <ligand>
        <name>heme c</name>
        <dbReference type="ChEBI" id="CHEBI:61717"/>
        <label>3</label>
    </ligand>
    <ligandPart>
        <name>Fe</name>
        <dbReference type="ChEBI" id="CHEBI:18248"/>
    </ligandPart>
</feature>
<dbReference type="Pfam" id="PF00034">
    <property type="entry name" value="Cytochrom_C"/>
    <property type="match status" value="2"/>
</dbReference>
<dbReference type="InterPro" id="IPR036909">
    <property type="entry name" value="Cyt_c-like_dom_sf"/>
</dbReference>
<feature type="signal peptide" evidence="12">
    <location>
        <begin position="1"/>
        <end position="25"/>
    </location>
</feature>
<feature type="binding site" description="covalent" evidence="9">
    <location>
        <position position="340"/>
    </location>
    <ligand>
        <name>heme c</name>
        <dbReference type="ChEBI" id="CHEBI:61717"/>
        <label>3</label>
    </ligand>
</feature>
<dbReference type="GO" id="GO:0020037">
    <property type="term" value="F:heme binding"/>
    <property type="evidence" value="ECO:0007669"/>
    <property type="project" value="InterPro"/>
</dbReference>